<accession>A0A5J4PG95</accession>
<organism evidence="2">
    <name type="scientific">termite gut metagenome</name>
    <dbReference type="NCBI Taxonomy" id="433724"/>
    <lineage>
        <taxon>unclassified sequences</taxon>
        <taxon>metagenomes</taxon>
        <taxon>organismal metagenomes</taxon>
    </lineage>
</organism>
<feature type="domain" description="Exonuclease VII large subunit C-terminal" evidence="1">
    <location>
        <begin position="2"/>
        <end position="134"/>
    </location>
</feature>
<evidence type="ECO:0000313" key="2">
    <source>
        <dbReference type="EMBL" id="KAA6307503.1"/>
    </source>
</evidence>
<dbReference type="GO" id="GO:0006308">
    <property type="term" value="P:DNA catabolic process"/>
    <property type="evidence" value="ECO:0007669"/>
    <property type="project" value="InterPro"/>
</dbReference>
<sequence>AIMQGGQVEETVLAALDKINSRIDEFDVVVIIRGGGATSDLSGFDTYLLAASCAQFALPIVIGIGHERDDTLLDMVAHTRVKTPTAAAEFLINQMNETADNLAHLAEQLRASVSFRIEQEKKHLNFLRNRIPSSAFAYLSDAKLALLTSKNDLNRAITSSLSSQKHRLELLRQRISDASPERLLSRGYSITMKEGRVVVDVSQLSVGDVFTTRLAKGEITGKVSELRKSS</sequence>
<dbReference type="InterPro" id="IPR020579">
    <property type="entry name" value="Exonuc_VII_lsu_C"/>
</dbReference>
<dbReference type="PANTHER" id="PTHR30008">
    <property type="entry name" value="EXODEOXYRIBONUCLEASE 7 LARGE SUBUNIT"/>
    <property type="match status" value="1"/>
</dbReference>
<dbReference type="PANTHER" id="PTHR30008:SF0">
    <property type="entry name" value="EXODEOXYRIBONUCLEASE 7 LARGE SUBUNIT"/>
    <property type="match status" value="1"/>
</dbReference>
<protein>
    <submittedName>
        <fullName evidence="2">Exodeoxyribonuclease 7 large subunit</fullName>
        <ecNumber evidence="2">3.1.11.6</ecNumber>
    </submittedName>
</protein>
<dbReference type="AlphaFoldDB" id="A0A5J4PG95"/>
<name>A0A5J4PG95_9ZZZZ</name>
<evidence type="ECO:0000259" key="1">
    <source>
        <dbReference type="Pfam" id="PF02601"/>
    </source>
</evidence>
<proteinExistence type="predicted"/>
<dbReference type="GO" id="GO:0008855">
    <property type="term" value="F:exodeoxyribonuclease VII activity"/>
    <property type="evidence" value="ECO:0007669"/>
    <property type="project" value="UniProtKB-EC"/>
</dbReference>
<dbReference type="GO" id="GO:0009318">
    <property type="term" value="C:exodeoxyribonuclease VII complex"/>
    <property type="evidence" value="ECO:0007669"/>
    <property type="project" value="InterPro"/>
</dbReference>
<dbReference type="Pfam" id="PF02601">
    <property type="entry name" value="Exonuc_VII_L"/>
    <property type="match status" value="2"/>
</dbReference>
<dbReference type="EC" id="3.1.11.6" evidence="2"/>
<reference evidence="2" key="1">
    <citation type="submission" date="2019-03" db="EMBL/GenBank/DDBJ databases">
        <title>Single cell metagenomics reveals metabolic interactions within the superorganism composed of flagellate Streblomastix strix and complex community of Bacteroidetes bacteria on its surface.</title>
        <authorList>
            <person name="Treitli S.C."/>
            <person name="Kolisko M."/>
            <person name="Husnik F."/>
            <person name="Keeling P."/>
            <person name="Hampl V."/>
        </authorList>
    </citation>
    <scope>NUCLEOTIDE SEQUENCE</scope>
    <source>
        <strain evidence="2">STM</strain>
    </source>
</reference>
<dbReference type="EMBL" id="SNRY01009122">
    <property type="protein sequence ID" value="KAA6307503.1"/>
    <property type="molecule type" value="Genomic_DNA"/>
</dbReference>
<keyword evidence="2" id="KW-0378">Hydrolase</keyword>
<dbReference type="InterPro" id="IPR003753">
    <property type="entry name" value="Exonuc_VII_L"/>
</dbReference>
<gene>
    <name evidence="2" type="ORF">EZS27_040826</name>
</gene>
<dbReference type="NCBIfam" id="TIGR00237">
    <property type="entry name" value="xseA"/>
    <property type="match status" value="1"/>
</dbReference>
<feature type="domain" description="Exonuclease VII large subunit C-terminal" evidence="1">
    <location>
        <begin position="143"/>
        <end position="220"/>
    </location>
</feature>
<comment type="caution">
    <text evidence="2">The sequence shown here is derived from an EMBL/GenBank/DDBJ whole genome shotgun (WGS) entry which is preliminary data.</text>
</comment>
<feature type="non-terminal residue" evidence="2">
    <location>
        <position position="1"/>
    </location>
</feature>